<dbReference type="EMBL" id="CP003096">
    <property type="protein sequence ID" value="AER67004.1"/>
    <property type="molecule type" value="Genomic_DNA"/>
</dbReference>
<evidence type="ECO:0000313" key="5">
    <source>
        <dbReference type="Proteomes" id="UP000005868"/>
    </source>
</evidence>
<dbReference type="InterPro" id="IPR010918">
    <property type="entry name" value="PurM-like_C_dom"/>
</dbReference>
<feature type="domain" description="PurM-like C-terminal" evidence="3">
    <location>
        <begin position="160"/>
        <end position="311"/>
    </location>
</feature>
<organism evidence="4 5">
    <name type="scientific">Thermovirga lienii (strain ATCC BAA-1197 / DSM 17291 / Cas60314)</name>
    <dbReference type="NCBI Taxonomy" id="580340"/>
    <lineage>
        <taxon>Bacteria</taxon>
        <taxon>Thermotogati</taxon>
        <taxon>Synergistota</taxon>
        <taxon>Synergistia</taxon>
        <taxon>Synergistales</taxon>
        <taxon>Thermovirgaceae</taxon>
        <taxon>Thermovirga</taxon>
    </lineage>
</organism>
<dbReference type="HOGENOM" id="CLU_041631_0_0_0"/>
<dbReference type="Pfam" id="PF00586">
    <property type="entry name" value="AIRS"/>
    <property type="match status" value="1"/>
</dbReference>
<dbReference type="InterPro" id="IPR036921">
    <property type="entry name" value="PurM-like_N_sf"/>
</dbReference>
<dbReference type="STRING" id="580340.Tlie_1273"/>
<dbReference type="eggNOG" id="COG0309">
    <property type="taxonomic scope" value="Bacteria"/>
</dbReference>
<dbReference type="SUPFAM" id="SSF55326">
    <property type="entry name" value="PurM N-terminal domain-like"/>
    <property type="match status" value="1"/>
</dbReference>
<evidence type="ECO:0000313" key="4">
    <source>
        <dbReference type="EMBL" id="AER67004.1"/>
    </source>
</evidence>
<dbReference type="PANTHER" id="PTHR30303">
    <property type="entry name" value="HYDROGENASE ISOENZYMES FORMATION PROTEIN HYPE"/>
    <property type="match status" value="1"/>
</dbReference>
<dbReference type="GO" id="GO:0051604">
    <property type="term" value="P:protein maturation"/>
    <property type="evidence" value="ECO:0007669"/>
    <property type="project" value="TreeGrafter"/>
</dbReference>
<sequence length="328" mass="35846">MIKNKALHELPSGKLPPEALESSVLSFCGFKRPEVLVGPRVGEDAAVIKLKEDEYLIVTTDPIVGATKGAGRLLVTVNSNDVAAKGGEPYYLATTMIFPKHTTKESIQELAKEIHEACKEINVAVVTGHTEVNTRYSSPVICGTMIGKANRLFSADQIRPTDVILMSKHVGLEGMSILASDRPDLLSRFLSPSEIEEVKSWVSETSVLREARIFRKYAKFMHDPTEGGVLGGLSELMELAGLGIELFRESLPIHPVTRKLSELLEFDPLHLISSGVLIAVVSAKDAEAVLEDFSCAGIDCAVVGRFVEGKGNIEVDYTEELWRLMEVK</sequence>
<protein>
    <submittedName>
        <fullName evidence="4">AIR synthase related protein domain protein</fullName>
    </submittedName>
</protein>
<dbReference type="Gene3D" id="3.90.650.10">
    <property type="entry name" value="PurM-like C-terminal domain"/>
    <property type="match status" value="1"/>
</dbReference>
<reference evidence="4 5" key="2">
    <citation type="journal article" date="2012" name="Stand. Genomic Sci.">
        <title>Genome sequence of the moderately thermophilic, amino-acid-degrading and sulfur-reducing bacterium Thermovirga lienii type strain (Cas60314(T)).</title>
        <authorList>
            <person name="Goker M."/>
            <person name="Saunders E."/>
            <person name="Lapidus A."/>
            <person name="Nolan M."/>
            <person name="Lucas S."/>
            <person name="Hammon N."/>
            <person name="Deshpande S."/>
            <person name="Cheng J.F."/>
            <person name="Han C."/>
            <person name="Tapia R."/>
            <person name="Goodwin L.A."/>
            <person name="Pitluck S."/>
            <person name="Liolios K."/>
            <person name="Mavromatis K."/>
            <person name="Pagani I."/>
            <person name="Ivanova N."/>
            <person name="Mikhailova N."/>
            <person name="Pati A."/>
            <person name="Chen A."/>
            <person name="Palaniappan K."/>
            <person name="Land M."/>
            <person name="Chang Y.J."/>
            <person name="Jeffries C.D."/>
            <person name="Brambilla E.M."/>
            <person name="Rohde M."/>
            <person name="Spring S."/>
            <person name="Detter J.C."/>
            <person name="Woyke T."/>
            <person name="Bristow J."/>
            <person name="Eisen J.A."/>
            <person name="Markowitz V."/>
            <person name="Hugenholtz P."/>
            <person name="Kyrpides N.C."/>
            <person name="Klenk H.P."/>
        </authorList>
    </citation>
    <scope>NUCLEOTIDE SEQUENCE [LARGE SCALE GENOMIC DNA]</scope>
    <source>
        <strain evidence="5">ATCC BAA-1197 / DSM 17291 / Cas60314</strain>
    </source>
</reference>
<dbReference type="KEGG" id="tli:Tlie_1273"/>
<evidence type="ECO:0000256" key="1">
    <source>
        <dbReference type="ARBA" id="ARBA00006243"/>
    </source>
</evidence>
<comment type="similarity">
    <text evidence="1">Belongs to the HypE family.</text>
</comment>
<dbReference type="InterPro" id="IPR011854">
    <property type="entry name" value="HypE"/>
</dbReference>
<dbReference type="PIRSF" id="PIRSF005644">
    <property type="entry name" value="Hdrgns_mtr_HypE"/>
    <property type="match status" value="1"/>
</dbReference>
<evidence type="ECO:0000259" key="3">
    <source>
        <dbReference type="Pfam" id="PF02769"/>
    </source>
</evidence>
<reference evidence="5" key="1">
    <citation type="submission" date="2011-10" db="EMBL/GenBank/DDBJ databases">
        <title>The complete genome of chromosome of Thermovirga lienii DSM 17291.</title>
        <authorList>
            <consortium name="US DOE Joint Genome Institute (JGI-PGF)"/>
            <person name="Lucas S."/>
            <person name="Copeland A."/>
            <person name="Lapidus A."/>
            <person name="Glavina del Rio T."/>
            <person name="Dalin E."/>
            <person name="Tice H."/>
            <person name="Bruce D."/>
            <person name="Goodwin L."/>
            <person name="Pitluck S."/>
            <person name="Peters L."/>
            <person name="Mikhailova N."/>
            <person name="Saunders E."/>
            <person name="Kyrpides N."/>
            <person name="Mavromatis K."/>
            <person name="Ivanova N."/>
            <person name="Last F.I."/>
            <person name="Brettin T."/>
            <person name="Detter J.C."/>
            <person name="Han C."/>
            <person name="Larimer F."/>
            <person name="Land M."/>
            <person name="Hauser L."/>
            <person name="Markowitz V."/>
            <person name="Cheng J.-F."/>
            <person name="Hugenholtz P."/>
            <person name="Woyke T."/>
            <person name="Wu D."/>
            <person name="Spring S."/>
            <person name="Schroeder M."/>
            <person name="Brambilla E.-M."/>
            <person name="Klenk H.-P."/>
            <person name="Eisen J.A."/>
        </authorList>
    </citation>
    <scope>NUCLEOTIDE SEQUENCE [LARGE SCALE GENOMIC DNA]</scope>
    <source>
        <strain evidence="5">ATCC BAA-1197 / DSM 17291 / Cas60314</strain>
    </source>
</reference>
<evidence type="ECO:0000259" key="2">
    <source>
        <dbReference type="Pfam" id="PF00586"/>
    </source>
</evidence>
<dbReference type="Pfam" id="PF02769">
    <property type="entry name" value="AIRS_C"/>
    <property type="match status" value="1"/>
</dbReference>
<accession>G7V617</accession>
<proteinExistence type="inferred from homology"/>
<keyword evidence="5" id="KW-1185">Reference proteome</keyword>
<dbReference type="PANTHER" id="PTHR30303:SF4">
    <property type="entry name" value="HYDROGENASE EXPRESSION_FORMATION PROTEIN HYPE"/>
    <property type="match status" value="1"/>
</dbReference>
<dbReference type="AlphaFoldDB" id="G7V617"/>
<dbReference type="InterPro" id="IPR016188">
    <property type="entry name" value="PurM-like_N"/>
</dbReference>
<name>G7V617_THELD</name>
<feature type="domain" description="PurM-like N-terminal" evidence="2">
    <location>
        <begin position="42"/>
        <end position="148"/>
    </location>
</feature>
<dbReference type="OrthoDB" id="153904at2"/>
<gene>
    <name evidence="4" type="ordered locus">Tlie_1273</name>
</gene>
<dbReference type="Gene3D" id="3.30.1330.10">
    <property type="entry name" value="PurM-like, N-terminal domain"/>
    <property type="match status" value="1"/>
</dbReference>
<dbReference type="CDD" id="cd06061">
    <property type="entry name" value="PurM-like1"/>
    <property type="match status" value="1"/>
</dbReference>
<dbReference type="SUPFAM" id="SSF56042">
    <property type="entry name" value="PurM C-terminal domain-like"/>
    <property type="match status" value="1"/>
</dbReference>
<dbReference type="Proteomes" id="UP000005868">
    <property type="component" value="Chromosome"/>
</dbReference>
<dbReference type="InterPro" id="IPR036676">
    <property type="entry name" value="PurM-like_C_sf"/>
</dbReference>